<dbReference type="InterPro" id="IPR013083">
    <property type="entry name" value="Znf_RING/FYVE/PHD"/>
</dbReference>
<name>A0A2G5BID0_COERN</name>
<dbReference type="GO" id="GO:0008270">
    <property type="term" value="F:zinc ion binding"/>
    <property type="evidence" value="ECO:0007669"/>
    <property type="project" value="UniProtKB-KW"/>
</dbReference>
<evidence type="ECO:0000256" key="13">
    <source>
        <dbReference type="SAM" id="MobiDB-lite"/>
    </source>
</evidence>
<feature type="region of interest" description="Disordered" evidence="13">
    <location>
        <begin position="700"/>
        <end position="795"/>
    </location>
</feature>
<evidence type="ECO:0000313" key="16">
    <source>
        <dbReference type="Proteomes" id="UP000242474"/>
    </source>
</evidence>
<evidence type="ECO:0000256" key="10">
    <source>
        <dbReference type="ARBA" id="ARBA00022833"/>
    </source>
</evidence>
<feature type="compositionally biased region" description="Polar residues" evidence="13">
    <location>
        <begin position="765"/>
        <end position="775"/>
    </location>
</feature>
<feature type="region of interest" description="Disordered" evidence="13">
    <location>
        <begin position="453"/>
        <end position="472"/>
    </location>
</feature>
<keyword evidence="8" id="KW-0479">Metal-binding</keyword>
<evidence type="ECO:0000256" key="9">
    <source>
        <dbReference type="ARBA" id="ARBA00022771"/>
    </source>
</evidence>
<dbReference type="InterPro" id="IPR057634">
    <property type="entry name" value="PAH_ZNF598/HEL2"/>
</dbReference>
<accession>A0A2G5BID0</accession>
<feature type="region of interest" description="Disordered" evidence="13">
    <location>
        <begin position="1"/>
        <end position="69"/>
    </location>
</feature>
<feature type="compositionally biased region" description="Low complexity" evidence="13">
    <location>
        <begin position="349"/>
        <end position="361"/>
    </location>
</feature>
<feature type="compositionally biased region" description="Polar residues" evidence="13">
    <location>
        <begin position="624"/>
        <end position="634"/>
    </location>
</feature>
<evidence type="ECO:0000256" key="4">
    <source>
        <dbReference type="ARBA" id="ARBA00012483"/>
    </source>
</evidence>
<dbReference type="InterPro" id="IPR041888">
    <property type="entry name" value="RING-HC_ZNF598/HEL2"/>
</dbReference>
<evidence type="ECO:0000313" key="15">
    <source>
        <dbReference type="EMBL" id="PIA18753.1"/>
    </source>
</evidence>
<keyword evidence="16" id="KW-1185">Reference proteome</keyword>
<evidence type="ECO:0000256" key="2">
    <source>
        <dbReference type="ARBA" id="ARBA00004496"/>
    </source>
</evidence>
<dbReference type="InterPro" id="IPR001841">
    <property type="entry name" value="Znf_RING"/>
</dbReference>
<dbReference type="EC" id="2.3.2.27" evidence="4"/>
<comment type="subcellular location">
    <subcellularLocation>
        <location evidence="2">Cytoplasm</location>
    </subcellularLocation>
</comment>
<dbReference type="InterPro" id="IPR013087">
    <property type="entry name" value="Znf_C2H2_type"/>
</dbReference>
<evidence type="ECO:0000256" key="5">
    <source>
        <dbReference type="ARBA" id="ARBA00022490"/>
    </source>
</evidence>
<dbReference type="GO" id="GO:0005737">
    <property type="term" value="C:cytoplasm"/>
    <property type="evidence" value="ECO:0007669"/>
    <property type="project" value="UniProtKB-SubCell"/>
</dbReference>
<dbReference type="EMBL" id="KZ303489">
    <property type="protein sequence ID" value="PIA18753.1"/>
    <property type="molecule type" value="Genomic_DNA"/>
</dbReference>
<keyword evidence="9 12" id="KW-0863">Zinc-finger</keyword>
<evidence type="ECO:0000256" key="7">
    <source>
        <dbReference type="ARBA" id="ARBA00022679"/>
    </source>
</evidence>
<evidence type="ECO:0000259" key="14">
    <source>
        <dbReference type="PROSITE" id="PS50089"/>
    </source>
</evidence>
<dbReference type="Pfam" id="PF23230">
    <property type="entry name" value="zf-C2H2_13"/>
    <property type="match status" value="1"/>
</dbReference>
<keyword evidence="10" id="KW-0862">Zinc</keyword>
<dbReference type="SMART" id="SM00355">
    <property type="entry name" value="ZnF_C2H2"/>
    <property type="match status" value="4"/>
</dbReference>
<keyword evidence="5" id="KW-0963">Cytoplasm</keyword>
<evidence type="ECO:0000256" key="12">
    <source>
        <dbReference type="PROSITE-ProRule" id="PRU00175"/>
    </source>
</evidence>
<comment type="similarity">
    <text evidence="11">Belongs to the ZNF598/HEL2 family.</text>
</comment>
<dbReference type="Gene3D" id="3.30.40.10">
    <property type="entry name" value="Zinc/RING finger domain, C3HC4 (zinc finger)"/>
    <property type="match status" value="1"/>
</dbReference>
<dbReference type="SUPFAM" id="SSF57850">
    <property type="entry name" value="RING/U-box"/>
    <property type="match status" value="1"/>
</dbReference>
<feature type="region of interest" description="Disordered" evidence="13">
    <location>
        <begin position="624"/>
        <end position="675"/>
    </location>
</feature>
<feature type="compositionally biased region" description="Low complexity" evidence="13">
    <location>
        <begin position="635"/>
        <end position="644"/>
    </location>
</feature>
<reference evidence="15 16" key="1">
    <citation type="journal article" date="2015" name="Genome Biol. Evol.">
        <title>Phylogenomic analyses indicate that early fungi evolved digesting cell walls of algal ancestors of land plants.</title>
        <authorList>
            <person name="Chang Y."/>
            <person name="Wang S."/>
            <person name="Sekimoto S."/>
            <person name="Aerts A.L."/>
            <person name="Choi C."/>
            <person name="Clum A."/>
            <person name="LaButti K.M."/>
            <person name="Lindquist E.A."/>
            <person name="Yee Ngan C."/>
            <person name="Ohm R.A."/>
            <person name="Salamov A.A."/>
            <person name="Grigoriev I.V."/>
            <person name="Spatafora J.W."/>
            <person name="Berbee M.L."/>
        </authorList>
    </citation>
    <scope>NUCLEOTIDE SEQUENCE [LARGE SCALE GENOMIC DNA]</scope>
    <source>
        <strain evidence="15 16">NRRL 1564</strain>
    </source>
</reference>
<evidence type="ECO:0000256" key="1">
    <source>
        <dbReference type="ARBA" id="ARBA00000900"/>
    </source>
</evidence>
<dbReference type="OrthoDB" id="3838338at2759"/>
<gene>
    <name evidence="15" type="ORF">COEREDRAFT_79739</name>
</gene>
<dbReference type="GO" id="GO:0016567">
    <property type="term" value="P:protein ubiquitination"/>
    <property type="evidence" value="ECO:0007669"/>
    <property type="project" value="TreeGrafter"/>
</dbReference>
<feature type="compositionally biased region" description="Polar residues" evidence="13">
    <location>
        <begin position="654"/>
        <end position="663"/>
    </location>
</feature>
<dbReference type="STRING" id="763665.A0A2G5BID0"/>
<dbReference type="PANTHER" id="PTHR22938:SF0">
    <property type="entry name" value="E3 UBIQUITIN-PROTEIN LIGASE ZNF598"/>
    <property type="match status" value="1"/>
</dbReference>
<dbReference type="Proteomes" id="UP000242474">
    <property type="component" value="Unassembled WGS sequence"/>
</dbReference>
<evidence type="ECO:0000256" key="3">
    <source>
        <dbReference type="ARBA" id="ARBA00004906"/>
    </source>
</evidence>
<feature type="compositionally biased region" description="Polar residues" evidence="13">
    <location>
        <begin position="710"/>
        <end position="728"/>
    </location>
</feature>
<dbReference type="GO" id="GO:0061630">
    <property type="term" value="F:ubiquitin protein ligase activity"/>
    <property type="evidence" value="ECO:0007669"/>
    <property type="project" value="UniProtKB-EC"/>
</dbReference>
<evidence type="ECO:0000256" key="8">
    <source>
        <dbReference type="ARBA" id="ARBA00022723"/>
    </source>
</evidence>
<feature type="compositionally biased region" description="Basic residues" evidence="13">
    <location>
        <begin position="39"/>
        <end position="53"/>
    </location>
</feature>
<dbReference type="GO" id="GO:0043022">
    <property type="term" value="F:ribosome binding"/>
    <property type="evidence" value="ECO:0007669"/>
    <property type="project" value="TreeGrafter"/>
</dbReference>
<organism evidence="15 16">
    <name type="scientific">Coemansia reversa (strain ATCC 12441 / NRRL 1564)</name>
    <dbReference type="NCBI Taxonomy" id="763665"/>
    <lineage>
        <taxon>Eukaryota</taxon>
        <taxon>Fungi</taxon>
        <taxon>Fungi incertae sedis</taxon>
        <taxon>Zoopagomycota</taxon>
        <taxon>Kickxellomycotina</taxon>
        <taxon>Kickxellomycetes</taxon>
        <taxon>Kickxellales</taxon>
        <taxon>Kickxellaceae</taxon>
        <taxon>Coemansia</taxon>
    </lineage>
</organism>
<comment type="catalytic activity">
    <reaction evidence="1">
        <text>S-ubiquitinyl-[E2 ubiquitin-conjugating enzyme]-L-cysteine + [acceptor protein]-L-lysine = [E2 ubiquitin-conjugating enzyme]-L-cysteine + N(6)-ubiquitinyl-[acceptor protein]-L-lysine.</text>
        <dbReference type="EC" id="2.3.2.27"/>
    </reaction>
</comment>
<feature type="compositionally biased region" description="Low complexity" evidence="13">
    <location>
        <begin position="665"/>
        <end position="675"/>
    </location>
</feature>
<dbReference type="PANTHER" id="PTHR22938">
    <property type="entry name" value="ZINC FINGER PROTEIN 598"/>
    <property type="match status" value="1"/>
</dbReference>
<keyword evidence="6" id="KW-0597">Phosphoprotein</keyword>
<feature type="domain" description="RING-type" evidence="14">
    <location>
        <begin position="79"/>
        <end position="119"/>
    </location>
</feature>
<dbReference type="Pfam" id="PF25447">
    <property type="entry name" value="RING_ZNF598"/>
    <property type="match status" value="1"/>
</dbReference>
<dbReference type="InterPro" id="IPR056437">
    <property type="entry name" value="Znf-C2H2_ZNF598/HEL2"/>
</dbReference>
<evidence type="ECO:0000256" key="6">
    <source>
        <dbReference type="ARBA" id="ARBA00022553"/>
    </source>
</evidence>
<dbReference type="CDD" id="cd16615">
    <property type="entry name" value="RING-HC_ZNF598"/>
    <property type="match status" value="1"/>
</dbReference>
<dbReference type="PROSITE" id="PS50089">
    <property type="entry name" value="ZF_RING_2"/>
    <property type="match status" value="1"/>
</dbReference>
<dbReference type="GO" id="GO:0072344">
    <property type="term" value="P:rescue of stalled ribosome"/>
    <property type="evidence" value="ECO:0007669"/>
    <property type="project" value="InterPro"/>
</dbReference>
<feature type="region of interest" description="Disordered" evidence="13">
    <location>
        <begin position="344"/>
        <end position="444"/>
    </location>
</feature>
<feature type="compositionally biased region" description="Basic residues" evidence="13">
    <location>
        <begin position="776"/>
        <end position="787"/>
    </location>
</feature>
<evidence type="ECO:0000256" key="11">
    <source>
        <dbReference type="ARBA" id="ARBA00035113"/>
    </source>
</evidence>
<dbReference type="PROSITE" id="PS00028">
    <property type="entry name" value="ZINC_FINGER_C2H2_1"/>
    <property type="match status" value="1"/>
</dbReference>
<comment type="pathway">
    <text evidence="3">Protein modification; protein ubiquitination.</text>
</comment>
<dbReference type="Pfam" id="PF23202">
    <property type="entry name" value="PAH_ZNF598"/>
    <property type="match status" value="1"/>
</dbReference>
<protein>
    <recommendedName>
        <fullName evidence="4">RING-type E3 ubiquitin transferase</fullName>
        <ecNumber evidence="4">2.3.2.27</ecNumber>
    </recommendedName>
</protein>
<dbReference type="InterPro" id="IPR044288">
    <property type="entry name" value="ZNF598/HEL2"/>
</dbReference>
<dbReference type="AlphaFoldDB" id="A0A2G5BID0"/>
<proteinExistence type="inferred from homology"/>
<sequence>MPPSEPVPRQTCGSATIPTPSPVAEIDSSVKEQEQRASSQHKGKQRTRGRKGGVRGEKEGIVNSIDKGDNGTNENEPVCLICADTVDFYSVGECDHRICFRCNLRLRALFKSKACPYCKIEQTKVIYTREANSTFSELAKRDFPFSDEDLGIQFDCKEAYEVTSHALQLNCPHRKCRHIANDGWKGLKDHARSSHALQFCDLCLNNKMSFAHEHRLFTKSQLRSHNLRGDTTGFTGHPECEFCRLSFYDNDQLLDHCRKKHEQCFICVRNGTGRQVYYANYQSMEDHFKSDHFSCKHPSCLEKKFVVFENEIDLQSHDLEEHSGNIIGQRARREAKQISVGLHYTPLRGSSGASGSSGNNGHSKDRGRSRGGSHRPNTMTVNEPDATGVSIAGRRRPTNFGRVSTNEPRRPLAKTNQSDVVSTPEPSSPEPEAETDSTPTPVALWPTLGATLRNSGDRHVASSAGGVIRDRAPGGFEQLSVSESSATERAAPKEIGSETMAQHQELLQRVSAYLSHREQPVERFRQLTTRYKDHAMPAEEYVQSCWLLFLTVPGKNAKVMIQKTMRAVSDLLPDSRLQDRLLKALQRHRVEQQQFPALTPLTNSRTDAGSAAEPAAHVMIIKPSSNSAASRNTWSGSSLTSSSSRFTAPKDSKPSTSAQQPRVTPSASPLPAAAFPSLGSNSGNLAGSCPTKLSYANAQANGRGHGSYSAKFTQASSSMTSQPSTGKSVASEFPDLPPTSKATRKVVPLDPNATSAWEGAGLRVSSLTSDASNSKRGNKKKQGHNSKGKQILYIS</sequence>
<keyword evidence="7" id="KW-0808">Transferase</keyword>